<evidence type="ECO:0000313" key="1">
    <source>
        <dbReference type="EMBL" id="GAA0611683.1"/>
    </source>
</evidence>
<comment type="caution">
    <text evidence="1">The sequence shown here is derived from an EMBL/GenBank/DDBJ whole genome shotgun (WGS) entry which is preliminary data.</text>
</comment>
<proteinExistence type="predicted"/>
<name>A0ABN1GHI9_9BACI</name>
<dbReference type="Proteomes" id="UP001500866">
    <property type="component" value="Unassembled WGS sequence"/>
</dbReference>
<protein>
    <recommendedName>
        <fullName evidence="3">DUF4031 domain-containing protein</fullName>
    </recommendedName>
</protein>
<dbReference type="RefSeq" id="WP_343815168.1">
    <property type="nucleotide sequence ID" value="NZ_BAAADS010000025.1"/>
</dbReference>
<accession>A0ABN1GHI9</accession>
<sequence>MAFGIDRNELKKWKKDVSNGKVSFLTHYWMDARFPGCYSVTKVGCNDIEKLTNWGETHNLQPQWIHRDPNYPHFDLFGDRQKRILAEEGKWNQIKKFNL</sequence>
<gene>
    <name evidence="1" type="ORF">GCM10009001_31140</name>
</gene>
<evidence type="ECO:0008006" key="3">
    <source>
        <dbReference type="Google" id="ProtNLM"/>
    </source>
</evidence>
<reference evidence="1 2" key="1">
    <citation type="journal article" date="2019" name="Int. J. Syst. Evol. Microbiol.">
        <title>The Global Catalogue of Microorganisms (GCM) 10K type strain sequencing project: providing services to taxonomists for standard genome sequencing and annotation.</title>
        <authorList>
            <consortium name="The Broad Institute Genomics Platform"/>
            <consortium name="The Broad Institute Genome Sequencing Center for Infectious Disease"/>
            <person name="Wu L."/>
            <person name="Ma J."/>
        </authorList>
    </citation>
    <scope>NUCLEOTIDE SEQUENCE [LARGE SCALE GENOMIC DNA]</scope>
    <source>
        <strain evidence="1 2">JCM 15395</strain>
    </source>
</reference>
<evidence type="ECO:0000313" key="2">
    <source>
        <dbReference type="Proteomes" id="UP001500866"/>
    </source>
</evidence>
<dbReference type="EMBL" id="BAAADS010000025">
    <property type="protein sequence ID" value="GAA0611683.1"/>
    <property type="molecule type" value="Genomic_DNA"/>
</dbReference>
<organism evidence="1 2">
    <name type="scientific">Virgibacillus siamensis</name>
    <dbReference type="NCBI Taxonomy" id="480071"/>
    <lineage>
        <taxon>Bacteria</taxon>
        <taxon>Bacillati</taxon>
        <taxon>Bacillota</taxon>
        <taxon>Bacilli</taxon>
        <taxon>Bacillales</taxon>
        <taxon>Bacillaceae</taxon>
        <taxon>Virgibacillus</taxon>
    </lineage>
</organism>
<keyword evidence="2" id="KW-1185">Reference proteome</keyword>